<evidence type="ECO:0000313" key="9">
    <source>
        <dbReference type="Proteomes" id="UP000564704"/>
    </source>
</evidence>
<dbReference type="SUPFAM" id="SSF55874">
    <property type="entry name" value="ATPase domain of HSP90 chaperone/DNA topoisomerase II/histidine kinase"/>
    <property type="match status" value="1"/>
</dbReference>
<evidence type="ECO:0000256" key="6">
    <source>
        <dbReference type="ARBA" id="ARBA00023012"/>
    </source>
</evidence>
<keyword evidence="4" id="KW-0808">Transferase</keyword>
<dbReference type="OrthoDB" id="7179697at2"/>
<evidence type="ECO:0000259" key="7">
    <source>
        <dbReference type="PROSITE" id="PS50109"/>
    </source>
</evidence>
<evidence type="ECO:0000256" key="2">
    <source>
        <dbReference type="ARBA" id="ARBA00012438"/>
    </source>
</evidence>
<dbReference type="SUPFAM" id="SSF55785">
    <property type="entry name" value="PYP-like sensor domain (PAS domain)"/>
    <property type="match status" value="1"/>
</dbReference>
<dbReference type="RefSeq" id="WP_154152435.1">
    <property type="nucleotide sequence ID" value="NZ_SZWE01000001.1"/>
</dbReference>
<keyword evidence="3" id="KW-0597">Phosphoprotein</keyword>
<dbReference type="PANTHER" id="PTHR43711:SF26">
    <property type="entry name" value="SENSOR HISTIDINE KINASE RCSC"/>
    <property type="match status" value="1"/>
</dbReference>
<keyword evidence="9" id="KW-1185">Reference proteome</keyword>
<dbReference type="SUPFAM" id="SSF47384">
    <property type="entry name" value="Homodimeric domain of signal transducing histidine kinase"/>
    <property type="match status" value="1"/>
</dbReference>
<dbReference type="SMART" id="SM00388">
    <property type="entry name" value="HisKA"/>
    <property type="match status" value="1"/>
</dbReference>
<dbReference type="Gene3D" id="3.30.565.10">
    <property type="entry name" value="Histidine kinase-like ATPase, C-terminal domain"/>
    <property type="match status" value="1"/>
</dbReference>
<evidence type="ECO:0000256" key="4">
    <source>
        <dbReference type="ARBA" id="ARBA00022679"/>
    </source>
</evidence>
<dbReference type="CDD" id="cd00082">
    <property type="entry name" value="HisKA"/>
    <property type="match status" value="1"/>
</dbReference>
<comment type="catalytic activity">
    <reaction evidence="1">
        <text>ATP + protein L-histidine = ADP + protein N-phospho-L-histidine.</text>
        <dbReference type="EC" id="2.7.13.3"/>
    </reaction>
</comment>
<accession>A0A844CP20</accession>
<dbReference type="NCBIfam" id="TIGR00229">
    <property type="entry name" value="sensory_box"/>
    <property type="match status" value="1"/>
</dbReference>
<dbReference type="InterPro" id="IPR000014">
    <property type="entry name" value="PAS"/>
</dbReference>
<gene>
    <name evidence="8" type="ORF">FDP25_12990</name>
</gene>
<keyword evidence="6" id="KW-0902">Two-component regulatory system</keyword>
<dbReference type="Gene3D" id="1.10.287.130">
    <property type="match status" value="1"/>
</dbReference>
<dbReference type="InterPro" id="IPR035965">
    <property type="entry name" value="PAS-like_dom_sf"/>
</dbReference>
<feature type="domain" description="Histidine kinase" evidence="7">
    <location>
        <begin position="149"/>
        <end position="368"/>
    </location>
</feature>
<dbReference type="InterPro" id="IPR050736">
    <property type="entry name" value="Sensor_HK_Regulatory"/>
</dbReference>
<proteinExistence type="predicted"/>
<dbReference type="InterPro" id="IPR036890">
    <property type="entry name" value="HATPase_C_sf"/>
</dbReference>
<dbReference type="InterPro" id="IPR005467">
    <property type="entry name" value="His_kinase_dom"/>
</dbReference>
<dbReference type="Pfam" id="PF00512">
    <property type="entry name" value="HisKA"/>
    <property type="match status" value="1"/>
</dbReference>
<dbReference type="EMBL" id="SZWE01000001">
    <property type="protein sequence ID" value="MRU16352.1"/>
    <property type="molecule type" value="Genomic_DNA"/>
</dbReference>
<evidence type="ECO:0000256" key="1">
    <source>
        <dbReference type="ARBA" id="ARBA00000085"/>
    </source>
</evidence>
<dbReference type="PRINTS" id="PR00344">
    <property type="entry name" value="BCTRLSENSOR"/>
</dbReference>
<dbReference type="EC" id="2.7.13.3" evidence="2"/>
<evidence type="ECO:0000256" key="5">
    <source>
        <dbReference type="ARBA" id="ARBA00022777"/>
    </source>
</evidence>
<dbReference type="InterPro" id="IPR036097">
    <property type="entry name" value="HisK_dim/P_sf"/>
</dbReference>
<evidence type="ECO:0000256" key="3">
    <source>
        <dbReference type="ARBA" id="ARBA00022553"/>
    </source>
</evidence>
<name>A0A844CP20_9RHOB</name>
<dbReference type="CDD" id="cd00075">
    <property type="entry name" value="HATPase"/>
    <property type="match status" value="1"/>
</dbReference>
<protein>
    <recommendedName>
        <fullName evidence="2">histidine kinase</fullName>
        <ecNumber evidence="2">2.7.13.3</ecNumber>
    </recommendedName>
</protein>
<evidence type="ECO:0000313" key="8">
    <source>
        <dbReference type="EMBL" id="MRU16352.1"/>
    </source>
</evidence>
<dbReference type="AlphaFoldDB" id="A0A844CP20"/>
<dbReference type="InterPro" id="IPR004358">
    <property type="entry name" value="Sig_transdc_His_kin-like_C"/>
</dbReference>
<dbReference type="SMART" id="SM00387">
    <property type="entry name" value="HATPase_c"/>
    <property type="match status" value="1"/>
</dbReference>
<comment type="caution">
    <text evidence="8">The sequence shown here is derived from an EMBL/GenBank/DDBJ whole genome shotgun (WGS) entry which is preliminary data.</text>
</comment>
<sequence length="383" mass="41923">MHQDANRQSHLQIAASPSLPETEDLSFLETVLEDLQDEVYVYACDTMRFRYLNGAARQRLGWTMEQARDKCIHDTVATFDTDAFHRKTAPLLDGRQDMLIVELTFPSGPIEVSTKLLKTKGEGNFFLSVVRDLSRRKTLENAKLQTVSTVSHELRTPLTSIHGALRLLQAGAVANLDENARCIVDIASRNTDRLLSIVNDILDFEKIKGNKMDFSIAEMDILQCLHDTLELVSGIAAENDVTLDVETHLDSATVLGNPDRVAQVITNFASNAIKYSPKGGTVTFGVTPKDGSILFSVSDEGPGIAKDHQTMLFKPFSQARAGDGSKRPGTGLGLAIVAAILHRLEYPVDCASEVGQGSTFSFRIPEHRVVQTDAPRTKTTGAA</sequence>
<dbReference type="GO" id="GO:0000155">
    <property type="term" value="F:phosphorelay sensor kinase activity"/>
    <property type="evidence" value="ECO:0007669"/>
    <property type="project" value="InterPro"/>
</dbReference>
<reference evidence="8 9" key="1">
    <citation type="submission" date="2019-05" db="EMBL/GenBank/DDBJ databases">
        <title>Roseovarius bejariae sp. nov., a moderately halophylic bacterium isolated from a saline soil in Rambla Salada (Murcia).</title>
        <authorList>
            <person name="Castro D.J."/>
            <person name="Gomez-Altuve A."/>
            <person name="Reina J.C."/>
            <person name="Rodriguez M."/>
            <person name="Sampedro I."/>
            <person name="Llamas I."/>
            <person name="Martinez-Checa F."/>
        </authorList>
    </citation>
    <scope>NUCLEOTIDE SEQUENCE [LARGE SCALE GENOMIC DNA]</scope>
    <source>
        <strain evidence="8 9">A21</strain>
    </source>
</reference>
<dbReference type="Pfam" id="PF02518">
    <property type="entry name" value="HATPase_c"/>
    <property type="match status" value="1"/>
</dbReference>
<dbReference type="InterPro" id="IPR003594">
    <property type="entry name" value="HATPase_dom"/>
</dbReference>
<dbReference type="PANTHER" id="PTHR43711">
    <property type="entry name" value="TWO-COMPONENT HISTIDINE KINASE"/>
    <property type="match status" value="1"/>
</dbReference>
<organism evidence="8 9">
    <name type="scientific">Roseovarius bejariae</name>
    <dbReference type="NCBI Taxonomy" id="2576383"/>
    <lineage>
        <taxon>Bacteria</taxon>
        <taxon>Pseudomonadati</taxon>
        <taxon>Pseudomonadota</taxon>
        <taxon>Alphaproteobacteria</taxon>
        <taxon>Rhodobacterales</taxon>
        <taxon>Roseobacteraceae</taxon>
        <taxon>Roseovarius</taxon>
    </lineage>
</organism>
<dbReference type="Gene3D" id="3.30.450.20">
    <property type="entry name" value="PAS domain"/>
    <property type="match status" value="1"/>
</dbReference>
<dbReference type="PROSITE" id="PS50109">
    <property type="entry name" value="HIS_KIN"/>
    <property type="match status" value="1"/>
</dbReference>
<dbReference type="Proteomes" id="UP000564704">
    <property type="component" value="Unassembled WGS sequence"/>
</dbReference>
<keyword evidence="5" id="KW-0418">Kinase</keyword>
<dbReference type="InterPro" id="IPR003661">
    <property type="entry name" value="HisK_dim/P_dom"/>
</dbReference>